<dbReference type="GO" id="GO:0072546">
    <property type="term" value="C:EMC complex"/>
    <property type="evidence" value="ECO:0007669"/>
    <property type="project" value="InterPro"/>
</dbReference>
<dbReference type="Pfam" id="PF25293">
    <property type="entry name" value="Beta-prop_EMC1_N"/>
    <property type="match status" value="1"/>
</dbReference>
<accession>A0A498S8E7</accession>
<dbReference type="STRING" id="6277.A0A498S8E7"/>
<evidence type="ECO:0000259" key="2">
    <source>
        <dbReference type="Pfam" id="PF25293"/>
    </source>
</evidence>
<dbReference type="PANTHER" id="PTHR21573">
    <property type="entry name" value="ER MEMBRANE PROTEIN COMPLEX SUBUNIT 1"/>
    <property type="match status" value="1"/>
</dbReference>
<dbReference type="GO" id="GO:0034975">
    <property type="term" value="P:protein folding in endoplasmic reticulum"/>
    <property type="evidence" value="ECO:0007669"/>
    <property type="project" value="TreeGrafter"/>
</dbReference>
<dbReference type="Proteomes" id="UP000276991">
    <property type="component" value="Unassembled WGS sequence"/>
</dbReference>
<dbReference type="InterPro" id="IPR058545">
    <property type="entry name" value="Beta-prop_EMC1_1st"/>
</dbReference>
<organism evidence="3 4">
    <name type="scientific">Acanthocheilonema viteae</name>
    <name type="common">Filarial nematode worm</name>
    <name type="synonym">Dipetalonema viteae</name>
    <dbReference type="NCBI Taxonomy" id="6277"/>
    <lineage>
        <taxon>Eukaryota</taxon>
        <taxon>Metazoa</taxon>
        <taxon>Ecdysozoa</taxon>
        <taxon>Nematoda</taxon>
        <taxon>Chromadorea</taxon>
        <taxon>Rhabditida</taxon>
        <taxon>Spirurina</taxon>
        <taxon>Spiruromorpha</taxon>
        <taxon>Filarioidea</taxon>
        <taxon>Onchocercidae</taxon>
        <taxon>Acanthocheilonema</taxon>
    </lineage>
</organism>
<dbReference type="PANTHER" id="PTHR21573:SF0">
    <property type="entry name" value="ER MEMBRANE PROTEIN COMPLEX SUBUNIT 1"/>
    <property type="match status" value="1"/>
</dbReference>
<dbReference type="AlphaFoldDB" id="A0A498S8E7"/>
<gene>
    <name evidence="3" type="ORF">NAV_LOCUS1871</name>
</gene>
<dbReference type="EMBL" id="UPTC01000172">
    <property type="protein sequence ID" value="VBB27041.1"/>
    <property type="molecule type" value="Genomic_DNA"/>
</dbReference>
<proteinExistence type="predicted"/>
<keyword evidence="1" id="KW-0472">Membrane</keyword>
<name>A0A498S8E7_ACAVI</name>
<reference evidence="3 4" key="1">
    <citation type="submission" date="2018-08" db="EMBL/GenBank/DDBJ databases">
        <authorList>
            <person name="Laetsch R D."/>
            <person name="Stevens L."/>
            <person name="Kumar S."/>
            <person name="Blaxter L. M."/>
        </authorList>
    </citation>
    <scope>NUCLEOTIDE SEQUENCE [LARGE SCALE GENOMIC DNA]</scope>
</reference>
<feature type="domain" description="EMC1 first beta-propeller" evidence="2">
    <location>
        <begin position="58"/>
        <end position="113"/>
    </location>
</feature>
<feature type="transmembrane region" description="Helical" evidence="1">
    <location>
        <begin position="39"/>
        <end position="60"/>
    </location>
</feature>
<evidence type="ECO:0000313" key="4">
    <source>
        <dbReference type="Proteomes" id="UP000276991"/>
    </source>
</evidence>
<protein>
    <recommendedName>
        <fullName evidence="2">EMC1 first beta-propeller domain-containing protein</fullName>
    </recommendedName>
</protein>
<keyword evidence="1" id="KW-1133">Transmembrane helix</keyword>
<keyword evidence="1" id="KW-0812">Transmembrane</keyword>
<evidence type="ECO:0000313" key="3">
    <source>
        <dbReference type="EMBL" id="VBB27041.1"/>
    </source>
</evidence>
<dbReference type="OrthoDB" id="28092at2759"/>
<dbReference type="InterPro" id="IPR026895">
    <property type="entry name" value="EMC1"/>
</dbReference>
<keyword evidence="4" id="KW-1185">Reference proteome</keyword>
<sequence>MNLWLKDELYINSLYVSLKTYPPKFQEIAGITSSPTLRLLLIMAFPLWFAAMFVTVSAIYKDQIGKFDWHREYVGCAQELHMERLKSTKLPHIFVSTEIDIIASLKASTGQIVIITITKDSEVVRAWNRDSGILVWETQIQQIDR</sequence>
<evidence type="ECO:0000256" key="1">
    <source>
        <dbReference type="SAM" id="Phobius"/>
    </source>
</evidence>